<dbReference type="KEGG" id="dcr:108216494"/>
<protein>
    <recommendedName>
        <fullName evidence="1">AB hydrolase-1 domain-containing protein</fullName>
    </recommendedName>
</protein>
<evidence type="ECO:0000259" key="1">
    <source>
        <dbReference type="Pfam" id="PF00561"/>
    </source>
</evidence>
<evidence type="ECO:0000313" key="2">
    <source>
        <dbReference type="EMBL" id="KZM97674.1"/>
    </source>
</evidence>
<gene>
    <name evidence="2" type="ORF">DCAR_014964</name>
    <name evidence="3" type="ORF">DCAR_0415860</name>
</gene>
<dbReference type="InterPro" id="IPR000073">
    <property type="entry name" value="AB_hydrolase_1"/>
</dbReference>
<organism evidence="2">
    <name type="scientific">Daucus carota subsp. sativus</name>
    <name type="common">Carrot</name>
    <dbReference type="NCBI Taxonomy" id="79200"/>
    <lineage>
        <taxon>Eukaryota</taxon>
        <taxon>Viridiplantae</taxon>
        <taxon>Streptophyta</taxon>
        <taxon>Embryophyta</taxon>
        <taxon>Tracheophyta</taxon>
        <taxon>Spermatophyta</taxon>
        <taxon>Magnoliopsida</taxon>
        <taxon>eudicotyledons</taxon>
        <taxon>Gunneridae</taxon>
        <taxon>Pentapetalae</taxon>
        <taxon>asterids</taxon>
        <taxon>campanulids</taxon>
        <taxon>Apiales</taxon>
        <taxon>Apiaceae</taxon>
        <taxon>Apioideae</taxon>
        <taxon>Scandiceae</taxon>
        <taxon>Daucinae</taxon>
        <taxon>Daucus</taxon>
        <taxon>Daucus sect. Daucus</taxon>
    </lineage>
</organism>
<accession>A0A165WUG1</accession>
<evidence type="ECO:0000313" key="3">
    <source>
        <dbReference type="EMBL" id="WOG96524.1"/>
    </source>
</evidence>
<dbReference type="AlphaFoldDB" id="A0A165WUG1"/>
<dbReference type="OMA" id="LDMQYLA"/>
<dbReference type="Gene3D" id="3.40.50.1820">
    <property type="entry name" value="alpha/beta hydrolase"/>
    <property type="match status" value="1"/>
</dbReference>
<dbReference type="Gramene" id="KZM97674">
    <property type="protein sequence ID" value="KZM97674"/>
    <property type="gene ID" value="DCAR_014964"/>
</dbReference>
<dbReference type="InterPro" id="IPR029058">
    <property type="entry name" value="AB_hydrolase_fold"/>
</dbReference>
<dbReference type="PANTHER" id="PTHR45763">
    <property type="entry name" value="HYDROLASE, ALPHA/BETA FOLD FAMILY PROTEIN, EXPRESSED-RELATED"/>
    <property type="match status" value="1"/>
</dbReference>
<dbReference type="SUPFAM" id="SSF53474">
    <property type="entry name" value="alpha/beta-Hydrolases"/>
    <property type="match status" value="1"/>
</dbReference>
<dbReference type="PANTHER" id="PTHR45763:SF8">
    <property type="entry name" value="ALPHA_BETA-HYDROLASES SUPERFAMILY PROTEIN"/>
    <property type="match status" value="1"/>
</dbReference>
<name>A0A165WUG1_DAUCS</name>
<dbReference type="Proteomes" id="UP000077755">
    <property type="component" value="Chromosome 4"/>
</dbReference>
<sequence length="506" mass="56631">MSELASNKSWRDELASLVEDAGIRYSGAVADGISVSTPSFSTQSEPVEPESFVDQVKGFGKAWGEIIIEFGKGCKDVAAQQTILTSDSYVVKKISGPCAEVLGRLSFLNEFLPEDRHPVHVWTILFSAFILSLAVLGVNTRDVSSVPLVKKVYIHPPTATRIVLPDGRHLAYHEQGVTADRARLSLIAPHSFLSSRLAGIPGVKVDLLEEFGVRLITYDLPGFGESDPHPSRSLNSSALDILYLANSVAISNKFWVLGYSGGAMHAWAALKYIPDKIAGAAMFGPMVNPYQSGMTKEEISGIWEKWTRKRKLMYYLARSFPNMLGYFYRRTFLSGKHGQLEKWLSLSLGNRDKALTQGPLFEAFWHRDVEESVRQGSTKPFIEEASLLVSDWGFRLSDLHVQQQCPKKGIFSWLKFMYAQEECRLTGYLGPIHIWQGMDDRLAPPSMAAYVSRVLPNAMVHKLPEDGHFSYFFYCDECHRKIFTTLFGTPRGPVNDTTQIEPEESE</sequence>
<dbReference type="GO" id="GO:0016787">
    <property type="term" value="F:hydrolase activity"/>
    <property type="evidence" value="ECO:0007669"/>
    <property type="project" value="UniProtKB-ARBA"/>
</dbReference>
<dbReference type="EMBL" id="LNRQ01000004">
    <property type="protein sequence ID" value="KZM97674.1"/>
    <property type="molecule type" value="Genomic_DNA"/>
</dbReference>
<feature type="domain" description="AB hydrolase-1" evidence="1">
    <location>
        <begin position="206"/>
        <end position="472"/>
    </location>
</feature>
<dbReference type="Pfam" id="PF00561">
    <property type="entry name" value="Abhydrolase_1"/>
    <property type="match status" value="1"/>
</dbReference>
<reference evidence="3" key="2">
    <citation type="submission" date="2022-03" db="EMBL/GenBank/DDBJ databases">
        <title>Draft title - Genomic analysis of global carrot germplasm unveils the trajectory of domestication and the origin of high carotenoid orange carrot.</title>
        <authorList>
            <person name="Iorizzo M."/>
            <person name="Ellison S."/>
            <person name="Senalik D."/>
            <person name="Macko-Podgorni A."/>
            <person name="Grzebelus D."/>
            <person name="Bostan H."/>
            <person name="Rolling W."/>
            <person name="Curaba J."/>
            <person name="Simon P."/>
        </authorList>
    </citation>
    <scope>NUCLEOTIDE SEQUENCE</scope>
    <source>
        <tissue evidence="3">Leaf</tissue>
    </source>
</reference>
<reference evidence="2" key="1">
    <citation type="journal article" date="2016" name="Nat. Genet.">
        <title>A high-quality carrot genome assembly provides new insights into carotenoid accumulation and asterid genome evolution.</title>
        <authorList>
            <person name="Iorizzo M."/>
            <person name="Ellison S."/>
            <person name="Senalik D."/>
            <person name="Zeng P."/>
            <person name="Satapoomin P."/>
            <person name="Huang J."/>
            <person name="Bowman M."/>
            <person name="Iovene M."/>
            <person name="Sanseverino W."/>
            <person name="Cavagnaro P."/>
            <person name="Yildiz M."/>
            <person name="Macko-Podgorni A."/>
            <person name="Moranska E."/>
            <person name="Grzebelus E."/>
            <person name="Grzebelus D."/>
            <person name="Ashrafi H."/>
            <person name="Zheng Z."/>
            <person name="Cheng S."/>
            <person name="Spooner D."/>
            <person name="Van Deynze A."/>
            <person name="Simon P."/>
        </authorList>
    </citation>
    <scope>NUCLEOTIDE SEQUENCE [LARGE SCALE GENOMIC DNA]</scope>
    <source>
        <tissue evidence="2">Leaf</tissue>
    </source>
</reference>
<proteinExistence type="predicted"/>
<dbReference type="OrthoDB" id="294702at2759"/>
<dbReference type="EMBL" id="CP093346">
    <property type="protein sequence ID" value="WOG96524.1"/>
    <property type="molecule type" value="Genomic_DNA"/>
</dbReference>
<keyword evidence="4" id="KW-1185">Reference proteome</keyword>
<evidence type="ECO:0000313" key="4">
    <source>
        <dbReference type="Proteomes" id="UP000077755"/>
    </source>
</evidence>